<keyword evidence="3" id="KW-1185">Reference proteome</keyword>
<dbReference type="InterPro" id="IPR016032">
    <property type="entry name" value="Sig_transdc_resp-reg_C-effctor"/>
</dbReference>
<dbReference type="Proteomes" id="UP000003233">
    <property type="component" value="Unassembled WGS sequence"/>
</dbReference>
<reference evidence="2 3" key="1">
    <citation type="submission" date="2012-07" db="EMBL/GenBank/DDBJ databases">
        <title>The Genome Sequence of Fusobacterium ulcerans 12_1B.</title>
        <authorList>
            <consortium name="The Broad Institute Genome Sequencing Platform"/>
            <person name="Earl A."/>
            <person name="Ward D."/>
            <person name="Feldgarden M."/>
            <person name="Gevers D."/>
            <person name="Strauss J."/>
            <person name="Ambrose C.E."/>
            <person name="Allen-Vercoe E."/>
            <person name="Walker B."/>
            <person name="Young S.K."/>
            <person name="Zeng Q."/>
            <person name="Gargeya S."/>
            <person name="Fitzgerald M."/>
            <person name="Haas B."/>
            <person name="Abouelleil A."/>
            <person name="Alvarado L."/>
            <person name="Arachchi H.M."/>
            <person name="Berlin A.M."/>
            <person name="Chapman S.B."/>
            <person name="Goldberg J."/>
            <person name="Griggs A."/>
            <person name="Gujja S."/>
            <person name="Hansen M."/>
            <person name="Howarth C."/>
            <person name="Imamovic A."/>
            <person name="Larimer J."/>
            <person name="McCowen C."/>
            <person name="Montmayeur A."/>
            <person name="Murphy C."/>
            <person name="Neiman D."/>
            <person name="Pearson M."/>
            <person name="Priest M."/>
            <person name="Roberts A."/>
            <person name="Saif S."/>
            <person name="Shea T."/>
            <person name="Sisk P."/>
            <person name="Sykes S."/>
            <person name="Wortman J."/>
            <person name="Nusbaum C."/>
            <person name="Birren B."/>
        </authorList>
    </citation>
    <scope>NUCLEOTIDE SEQUENCE [LARGE SCALE GENOMIC DNA]</scope>
    <source>
        <strain evidence="2 3">12_1B</strain>
    </source>
</reference>
<dbReference type="AlphaFoldDB" id="H1PQQ2"/>
<dbReference type="GO" id="GO:0003677">
    <property type="term" value="F:DNA binding"/>
    <property type="evidence" value="ECO:0007669"/>
    <property type="project" value="InterPro"/>
</dbReference>
<name>H1PQQ2_9FUSO</name>
<dbReference type="Gene3D" id="1.25.40.10">
    <property type="entry name" value="Tetratricopeptide repeat domain"/>
    <property type="match status" value="1"/>
</dbReference>
<feature type="domain" description="Bacterial transcriptional activator" evidence="1">
    <location>
        <begin position="149"/>
        <end position="244"/>
    </location>
</feature>
<dbReference type="InterPro" id="IPR036388">
    <property type="entry name" value="WH-like_DNA-bd_sf"/>
</dbReference>
<dbReference type="PANTHER" id="PTHR35807">
    <property type="entry name" value="TRANSCRIPTIONAL REGULATOR REDD-RELATED"/>
    <property type="match status" value="1"/>
</dbReference>
<evidence type="ECO:0000313" key="2">
    <source>
        <dbReference type="EMBL" id="EHO83727.1"/>
    </source>
</evidence>
<dbReference type="RefSeq" id="WP_008696145.1">
    <property type="nucleotide sequence ID" value="NZ_KE161007.1"/>
</dbReference>
<dbReference type="PATRIC" id="fig|457404.5.peg.516"/>
<protein>
    <recommendedName>
        <fullName evidence="1">Bacterial transcriptional activator domain-containing protein</fullName>
    </recommendedName>
</protein>
<dbReference type="InterPro" id="IPR011990">
    <property type="entry name" value="TPR-like_helical_dom_sf"/>
</dbReference>
<proteinExistence type="predicted"/>
<accession>H1PQQ2</accession>
<dbReference type="EMBL" id="AGWJ02000002">
    <property type="protein sequence ID" value="EHO83727.1"/>
    <property type="molecule type" value="Genomic_DNA"/>
</dbReference>
<dbReference type="InterPro" id="IPR005158">
    <property type="entry name" value="BTAD"/>
</dbReference>
<dbReference type="Gene3D" id="1.10.10.10">
    <property type="entry name" value="Winged helix-like DNA-binding domain superfamily/Winged helix DNA-binding domain"/>
    <property type="match status" value="1"/>
</dbReference>
<dbReference type="HOGENOM" id="CLU_739178_0_0_0"/>
<dbReference type="Pfam" id="PF03704">
    <property type="entry name" value="BTAD"/>
    <property type="match status" value="1"/>
</dbReference>
<evidence type="ECO:0000313" key="3">
    <source>
        <dbReference type="Proteomes" id="UP000003233"/>
    </source>
</evidence>
<dbReference type="SUPFAM" id="SSF48452">
    <property type="entry name" value="TPR-like"/>
    <property type="match status" value="1"/>
</dbReference>
<dbReference type="PANTHER" id="PTHR35807:SF2">
    <property type="entry name" value="TRANSCRIPTIONAL ACTIVATOR DOMAIN"/>
    <property type="match status" value="1"/>
</dbReference>
<gene>
    <name evidence="2" type="ORF">HMPREF0402_00745</name>
</gene>
<dbReference type="SUPFAM" id="SSF46894">
    <property type="entry name" value="C-terminal effector domain of the bipartite response regulators"/>
    <property type="match status" value="1"/>
</dbReference>
<evidence type="ECO:0000259" key="1">
    <source>
        <dbReference type="Pfam" id="PF03704"/>
    </source>
</evidence>
<sequence length="411" mass="49290">MNKLKLKLLGNVQIFFNDTNITSLLSGKSLALLSYLSFYRETKHKRNKIVDFLWGNSQDSSAKYNLRYNLWSINKIIKDQSLEKLIDSVGKELYINPKIDIELDTDNLLKIEKKLNSDEYKIEDIISEKEKYRELFLEGVYIKECFEFNDWVYNKREEFQKIYTTMIKILLEHYQLNDMYNDSIKILKELINLNPYNEENYIQIIKGYLALNNKKNALMYYNKCINIFREELNISPTEFLLEWEEIIKESSVPKNIKTHKINIFLREEERENILTVECFPSRLEYSLLYELSVVLIKNIEIKDMNILQDISHINPEVEFNGNSYYPDIETYKIRLFNSFIKLLNIFSERNELLLIIKNFHFIDKISFDFFKYLVFSNKIEGNIYLDNTLSCEELSYIEKYITVYKDSPKIK</sequence>
<dbReference type="InterPro" id="IPR051677">
    <property type="entry name" value="AfsR-DnrI-RedD_regulator"/>
</dbReference>
<comment type="caution">
    <text evidence="2">The sequence shown here is derived from an EMBL/GenBank/DDBJ whole genome shotgun (WGS) entry which is preliminary data.</text>
</comment>
<dbReference type="BioCyc" id="FSP457404-HMP:GTSQ-747-MONOMER"/>
<organism evidence="2 3">
    <name type="scientific">Fusobacterium ulcerans 12-1B</name>
    <dbReference type="NCBI Taxonomy" id="457404"/>
    <lineage>
        <taxon>Bacteria</taxon>
        <taxon>Fusobacteriati</taxon>
        <taxon>Fusobacteriota</taxon>
        <taxon>Fusobacteriia</taxon>
        <taxon>Fusobacteriales</taxon>
        <taxon>Fusobacteriaceae</taxon>
        <taxon>Fusobacterium</taxon>
    </lineage>
</organism>
<dbReference type="GO" id="GO:0006355">
    <property type="term" value="P:regulation of DNA-templated transcription"/>
    <property type="evidence" value="ECO:0007669"/>
    <property type="project" value="InterPro"/>
</dbReference>